<feature type="binding site" evidence="5">
    <location>
        <position position="24"/>
    </location>
    <ligand>
        <name>AMP</name>
        <dbReference type="ChEBI" id="CHEBI:456215"/>
    </ligand>
</feature>
<feature type="domain" description="Calcineurin-like phosphoesterase" evidence="6">
    <location>
        <begin position="15"/>
        <end position="208"/>
    </location>
</feature>
<keyword evidence="5" id="KW-0547">Nucleotide-binding</keyword>
<feature type="binding site" evidence="5">
    <location>
        <position position="205"/>
    </location>
    <ligand>
        <name>Fe cation</name>
        <dbReference type="ChEBI" id="CHEBI:24875"/>
        <label>2</label>
    </ligand>
</feature>
<dbReference type="Gene3D" id="3.60.21.10">
    <property type="match status" value="1"/>
</dbReference>
<dbReference type="NCBIfam" id="NF008359">
    <property type="entry name" value="PRK11148.1"/>
    <property type="match status" value="1"/>
</dbReference>
<evidence type="ECO:0000256" key="5">
    <source>
        <dbReference type="HAMAP-Rule" id="MF_00905"/>
    </source>
</evidence>
<evidence type="ECO:0000256" key="2">
    <source>
        <dbReference type="ARBA" id="ARBA00022801"/>
    </source>
</evidence>
<dbReference type="InterPro" id="IPR026575">
    <property type="entry name" value="GpdQ/CpdA-like"/>
</dbReference>
<comment type="catalytic activity">
    <reaction evidence="5">
        <text>3',5'-cyclic AMP + H2O = AMP + H(+)</text>
        <dbReference type="Rhea" id="RHEA:25277"/>
        <dbReference type="ChEBI" id="CHEBI:15377"/>
        <dbReference type="ChEBI" id="CHEBI:15378"/>
        <dbReference type="ChEBI" id="CHEBI:58165"/>
        <dbReference type="ChEBI" id="CHEBI:456215"/>
        <dbReference type="EC" id="3.1.4.53"/>
    </reaction>
</comment>
<proteinExistence type="inferred from homology"/>
<feature type="binding site" evidence="5">
    <location>
        <position position="207"/>
    </location>
    <ligand>
        <name>AMP</name>
        <dbReference type="ChEBI" id="CHEBI:456215"/>
    </ligand>
</feature>
<dbReference type="PANTHER" id="PTHR42988">
    <property type="entry name" value="PHOSPHOHYDROLASE"/>
    <property type="match status" value="1"/>
</dbReference>
<dbReference type="HAMAP" id="MF_00905">
    <property type="entry name" value="cAMP_phosphodiest_CpdA"/>
    <property type="match status" value="1"/>
</dbReference>
<dbReference type="InterPro" id="IPR029052">
    <property type="entry name" value="Metallo-depent_PP-like"/>
</dbReference>
<dbReference type="PANTHER" id="PTHR42988:SF2">
    <property type="entry name" value="CYCLIC NUCLEOTIDE PHOSPHODIESTERASE CBUA0032-RELATED"/>
    <property type="match status" value="1"/>
</dbReference>
<evidence type="ECO:0000313" key="8">
    <source>
        <dbReference type="Proteomes" id="UP000199588"/>
    </source>
</evidence>
<evidence type="ECO:0000256" key="4">
    <source>
        <dbReference type="ARBA" id="ARBA00025742"/>
    </source>
</evidence>
<dbReference type="Proteomes" id="UP000199588">
    <property type="component" value="Unassembled WGS sequence"/>
</dbReference>
<evidence type="ECO:0000259" key="6">
    <source>
        <dbReference type="Pfam" id="PF00149"/>
    </source>
</evidence>
<dbReference type="InterPro" id="IPR046379">
    <property type="entry name" value="cAMP_phosphodiest_CpdA"/>
</dbReference>
<feature type="binding site" evidence="5">
    <location>
        <begin position="94"/>
        <end position="95"/>
    </location>
    <ligand>
        <name>AMP</name>
        <dbReference type="ChEBI" id="CHEBI:456215"/>
    </ligand>
</feature>
<comment type="cofactor">
    <cofactor evidence="5">
        <name>Fe(2+)</name>
        <dbReference type="ChEBI" id="CHEBI:29033"/>
    </cofactor>
    <text evidence="5">Binds 2 Fe(2+) ions per subunit.</text>
</comment>
<dbReference type="Pfam" id="PF00149">
    <property type="entry name" value="Metallophos"/>
    <property type="match status" value="1"/>
</dbReference>
<feature type="binding site" evidence="5">
    <location>
        <position position="207"/>
    </location>
    <ligand>
        <name>Fe cation</name>
        <dbReference type="ChEBI" id="CHEBI:24875"/>
        <label>1</label>
    </ligand>
</feature>
<feature type="binding site" evidence="5">
    <location>
        <position position="166"/>
    </location>
    <ligand>
        <name>Fe cation</name>
        <dbReference type="ChEBI" id="CHEBI:24875"/>
        <label>2</label>
    </ligand>
</feature>
<sequence length="277" mass="31992">MISNTYIYEADSDVIRFVQITDPHLFKGEQGELLGVNTQQSLTQVLTELKENQFNYDFVLATGDIVQDSSEEAYLRFCKSVQQLDKMVFWIPGNHDFQPKMFDILVQEHGNLSPKKHLLLGDKWQILMLDSQVFGVPHGQLGQYQLEWLDSKLKDNPDRYSLVVLHHHILPTHSSWLDQHNLRNAHELAQVLAQYDNVRGILYGHIHQAMDGTWKDYQIMATPSTCIQFKPDSNVFALDTLQPGWREVELHSDGSIITRVNRIQKASFLPNMQEDGY</sequence>
<evidence type="ECO:0000256" key="3">
    <source>
        <dbReference type="ARBA" id="ARBA00023004"/>
    </source>
</evidence>
<feature type="binding site" evidence="5">
    <location>
        <position position="64"/>
    </location>
    <ligand>
        <name>Fe cation</name>
        <dbReference type="ChEBI" id="CHEBI:24875"/>
        <label>1</label>
    </ligand>
</feature>
<comment type="caution">
    <text evidence="7">The sequence shown here is derived from an EMBL/GenBank/DDBJ whole genome shotgun (WGS) entry which is preliminary data.</text>
</comment>
<reference evidence="7 8" key="1">
    <citation type="submission" date="2016-10" db="EMBL/GenBank/DDBJ databases">
        <authorList>
            <person name="Varghese N."/>
            <person name="Submissions S."/>
        </authorList>
    </citation>
    <scope>NUCLEOTIDE SEQUENCE [LARGE SCALE GENOMIC DNA]</scope>
    <source>
        <strain evidence="7 8">DSM 22022</strain>
    </source>
</reference>
<keyword evidence="5" id="KW-0114">cAMP</keyword>
<dbReference type="EC" id="3.1.4.53" evidence="5"/>
<evidence type="ECO:0000256" key="1">
    <source>
        <dbReference type="ARBA" id="ARBA00022723"/>
    </source>
</evidence>
<feature type="binding site" evidence="5">
    <location>
        <position position="22"/>
    </location>
    <ligand>
        <name>Fe cation</name>
        <dbReference type="ChEBI" id="CHEBI:24875"/>
        <label>1</label>
    </ligand>
</feature>
<comment type="similarity">
    <text evidence="4 5">Belongs to the cyclic nucleotide phosphodiesterase class-III family.</text>
</comment>
<feature type="binding site" evidence="5">
    <location>
        <position position="64"/>
    </location>
    <ligand>
        <name>Fe cation</name>
        <dbReference type="ChEBI" id="CHEBI:24875"/>
        <label>2</label>
    </ligand>
</feature>
<keyword evidence="1 5" id="KW-0479">Metal-binding</keyword>
<dbReference type="CDD" id="cd07402">
    <property type="entry name" value="MPP_GpdQ"/>
    <property type="match status" value="1"/>
</dbReference>
<dbReference type="InterPro" id="IPR050884">
    <property type="entry name" value="CNP_phosphodiesterase-III"/>
</dbReference>
<feature type="binding site" evidence="5">
    <location>
        <position position="94"/>
    </location>
    <ligand>
        <name>Fe cation</name>
        <dbReference type="ChEBI" id="CHEBI:24875"/>
        <label>2</label>
    </ligand>
</feature>
<gene>
    <name evidence="5" type="primary">cpdA</name>
    <name evidence="7" type="ORF">SAMN02910354_01155</name>
</gene>
<keyword evidence="2 5" id="KW-0378">Hydrolase</keyword>
<keyword evidence="3 5" id="KW-0408">Iron</keyword>
<dbReference type="InterPro" id="IPR004843">
    <property type="entry name" value="Calcineurin-like_PHP"/>
</dbReference>
<name>A0A1G5CFP1_9PAST</name>
<keyword evidence="8" id="KW-1185">Reference proteome</keyword>
<accession>A0A1G5CFP1</accession>
<protein>
    <recommendedName>
        <fullName evidence="5">3',5'-cyclic adenosine monophosphate phosphodiesterase CpdA</fullName>
        <shortName evidence="5">3',5'-cyclic AMP phosphodiesterase</shortName>
        <shortName evidence="5">cAMP phosphodiesterase</shortName>
        <ecNumber evidence="5">3.1.4.53</ecNumber>
    </recommendedName>
</protein>
<organism evidence="7 8">
    <name type="scientific">Basfia succiniciproducens</name>
    <dbReference type="NCBI Taxonomy" id="653940"/>
    <lineage>
        <taxon>Bacteria</taxon>
        <taxon>Pseudomonadati</taxon>
        <taxon>Pseudomonadota</taxon>
        <taxon>Gammaproteobacteria</taxon>
        <taxon>Pasteurellales</taxon>
        <taxon>Pasteurellaceae</taxon>
        <taxon>Basfia</taxon>
    </lineage>
</organism>
<feature type="binding site" evidence="5">
    <location>
        <position position="24"/>
    </location>
    <ligand>
        <name>Fe cation</name>
        <dbReference type="ChEBI" id="CHEBI:24875"/>
        <label>1</label>
    </ligand>
</feature>
<feature type="binding site" evidence="5">
    <location>
        <position position="64"/>
    </location>
    <ligand>
        <name>AMP</name>
        <dbReference type="ChEBI" id="CHEBI:456215"/>
    </ligand>
</feature>
<dbReference type="SUPFAM" id="SSF56300">
    <property type="entry name" value="Metallo-dependent phosphatases"/>
    <property type="match status" value="1"/>
</dbReference>
<dbReference type="EMBL" id="FMUQ01000008">
    <property type="protein sequence ID" value="SCY01243.1"/>
    <property type="molecule type" value="Genomic_DNA"/>
</dbReference>
<evidence type="ECO:0000313" key="7">
    <source>
        <dbReference type="EMBL" id="SCY01243.1"/>
    </source>
</evidence>
<comment type="function">
    <text evidence="5">Hydrolyzes cAMP to 5'-AMP. Plays an important regulatory role in modulating the intracellular concentration of cAMP, thereby influencing cAMP-dependent processes.</text>
</comment>